<dbReference type="PANTHER" id="PTHR45842:SF12">
    <property type="entry name" value="KEKKON 5, ISOFORM A"/>
    <property type="match status" value="1"/>
</dbReference>
<dbReference type="InterPro" id="IPR003591">
    <property type="entry name" value="Leu-rich_rpt_typical-subtyp"/>
</dbReference>
<evidence type="ECO:0000256" key="1">
    <source>
        <dbReference type="ARBA" id="ARBA00004196"/>
    </source>
</evidence>
<feature type="domain" description="SLH" evidence="11">
    <location>
        <begin position="2209"/>
        <end position="2272"/>
    </location>
</feature>
<dbReference type="OrthoDB" id="1741961at2"/>
<dbReference type="InterPro" id="IPR001611">
    <property type="entry name" value="Leu-rich_rpt"/>
</dbReference>
<dbReference type="SUPFAM" id="SSF52047">
    <property type="entry name" value="RNI-like"/>
    <property type="match status" value="1"/>
</dbReference>
<evidence type="ECO:0000256" key="6">
    <source>
        <dbReference type="SAM" id="Coils"/>
    </source>
</evidence>
<accession>A0A1G6UI69</accession>
<keyword evidence="4" id="KW-0677">Repeat</keyword>
<dbReference type="InterPro" id="IPR002048">
    <property type="entry name" value="EF_hand_dom"/>
</dbReference>
<dbReference type="Gene3D" id="2.60.40.1850">
    <property type="match status" value="4"/>
</dbReference>
<evidence type="ECO:0000259" key="10">
    <source>
        <dbReference type="PROSITE" id="PS50978"/>
    </source>
</evidence>
<evidence type="ECO:0000256" key="8">
    <source>
        <dbReference type="SAM" id="SignalP"/>
    </source>
</evidence>
<feature type="compositionally biased region" description="Basic and acidic residues" evidence="7">
    <location>
        <begin position="250"/>
        <end position="264"/>
    </location>
</feature>
<dbReference type="SMART" id="SM00364">
    <property type="entry name" value="LRR_BAC"/>
    <property type="match status" value="3"/>
</dbReference>
<evidence type="ECO:0000256" key="5">
    <source>
        <dbReference type="ARBA" id="ARBA00023180"/>
    </source>
</evidence>
<dbReference type="Pfam" id="PF12799">
    <property type="entry name" value="LRR_4"/>
    <property type="match status" value="1"/>
</dbReference>
<dbReference type="FunFam" id="3.80.10.10:FF:001164">
    <property type="entry name" value="GH01279p"/>
    <property type="match status" value="1"/>
</dbReference>
<keyword evidence="6" id="KW-0175">Coiled coil</keyword>
<protein>
    <submittedName>
        <fullName evidence="12">S-layer homology domain-containing protein</fullName>
    </submittedName>
</protein>
<feature type="chain" id="PRO_5011643384" evidence="8">
    <location>
        <begin position="26"/>
        <end position="2414"/>
    </location>
</feature>
<dbReference type="InterPro" id="IPR006635">
    <property type="entry name" value="NEAT_dom"/>
</dbReference>
<feature type="region of interest" description="Disordered" evidence="7">
    <location>
        <begin position="250"/>
        <end position="277"/>
    </location>
</feature>
<evidence type="ECO:0000313" key="13">
    <source>
        <dbReference type="Proteomes" id="UP000198995"/>
    </source>
</evidence>
<dbReference type="GO" id="GO:0030313">
    <property type="term" value="C:cell envelope"/>
    <property type="evidence" value="ECO:0007669"/>
    <property type="project" value="UniProtKB-SubCell"/>
</dbReference>
<feature type="domain" description="NEAT" evidence="10">
    <location>
        <begin position="789"/>
        <end position="919"/>
    </location>
</feature>
<feature type="domain" description="EF-hand" evidence="9">
    <location>
        <begin position="936"/>
        <end position="971"/>
    </location>
</feature>
<dbReference type="STRING" id="2741.SAMN04489866_10346"/>
<keyword evidence="3 8" id="KW-0732">Signal</keyword>
<dbReference type="PANTHER" id="PTHR45842">
    <property type="entry name" value="SYNAPTIC ADHESION-LIKE MOLECULE SALM"/>
    <property type="match status" value="1"/>
</dbReference>
<feature type="compositionally biased region" description="Basic and acidic residues" evidence="7">
    <location>
        <begin position="512"/>
        <end position="521"/>
    </location>
</feature>
<organism evidence="12 13">
    <name type="scientific">Peptococcus niger</name>
    <dbReference type="NCBI Taxonomy" id="2741"/>
    <lineage>
        <taxon>Bacteria</taxon>
        <taxon>Bacillati</taxon>
        <taxon>Bacillota</taxon>
        <taxon>Clostridia</taxon>
        <taxon>Eubacteriales</taxon>
        <taxon>Peptococcaceae</taxon>
        <taxon>Peptococcus</taxon>
    </lineage>
</organism>
<sequence length="2414" mass="266329">MKRLIATLLMICMLLTMLPVMPAQAAGKRPEAPAGVTFKIVNNTLEIGFEDDPLTKEEKDWLADIVDIEINGFHYREVGHSDTIPNQAFERVEEEDETVSSIQISNHNLSLPSNDIKILAPNYQAYTTTYSRPEIEKMTDGLSIIGVALGHAGDEHLQSDGMSINLRYDYNSSENGALNTLMTCGLKSVTIDGKTFSVRDAQDGRQSFFLRETVLSAWDKTPDGKLIVDHFKKHDKHQVIMTFNDDSSVKYEDKGYQDPNKESEKEEDPPSGAVDKNTGGMAAGWEFVKFEQAANDWNGARMASDIPQDQWYKKYVENIRYVLIDDSQLADKQEKPGDITLQGEVLAFAVYGRVFNNDPHKMVIGFKDGSTLTHIDAGYEGPQKPFDIDKYLKENPTRKEEAAKPATGEVSKKYVIESADFVKGYGDPELVVKFKNVEHRLLIEDMQSFTVNGKTYDNSNLWTLSWKGMICNDQSVIHLLYGKDQLDLTFLWKDGSHTTIIKKITPVTDPKGPQKPEKPAEPELSNEEQVLSDDDETVQVTAPAGALPKDVSLSLTERSSQEVADLSPAYGKIIADKKNVSAFDISLYSNNQKVQPKKPVKVSLPLGSHDKDSLAVYHLKADGQSGPVKAQVENGRVIFTADSFSIYLLTSGKKEKEKPAVDQKKMADQLAITGLQEKMNWMGELDSVVLQCKDIEKKSTEERTKLAASLKAATWTVNGETFTNQEIGYTQGGLTGYEVYGFNADLITAYKKQKPAAVKITFTDGSSWDNGVQFNNESSKKDYALTAKLPDGDYTLTFAASKPDGSPSMMAGFLDKKAKLTVAGNQKTVTFLITSNANLLLDFACSEKGKEQFVSAKDEVYGKASDNCKTYTVPVEALDKKYQLAILNAMMNGQNSDKGNYTKYTKVDLSFTPPVIKGWTGFNKAENPAFDQGKNDDNLRLKLIAAGVDTNGDGKISKEELQNARGKLDLSNEKIGPSPDVSILKDLGPNVSELYLDANGIESLPDGFFDHMTGLGQVSLSGNKLTALPKNTFAKNKNLHTVWMEGNELTELAADLFANNPELKEVAISRNKIDRLPEGFFNKNSKLKVFYASGNQISRIEEGTFGEMRRLTKLDLSDNRLTELPADFNHFAQLEELSLANNRLTSLPDGISKFGRLYKLNISNNQIKDINEKIWQKMARNSSNYRTKYPNLDVSGNLLTDIPFDKMLAQKPAFNKFDVSRNYLPASLSQDQVDKLSKLGIHIGSGMENLYQPQLSAMKASLQADKGEITLNQDLDMLQMAFWEIKDFHTWDSFLSPEAYLTFLKDKIYKSHNITTINDHLGIAQILDKMNFDWQIRTVIEKKEGDSYREISNEFLENEGHNGTLSDVDPLDDYRLTFKDPDMKAGDCYRLTRTLQMKSNQSDYKPVFRYSLEAKAKSAVAEKKDTAWEVPAELWKADKDEPSMAASILGHKALVSKTDEGYKVQLTFTPLTIGSITGYLQALEVYESKDDQTLGKARALPLKDVKSNERGMIAASFMTADKPQDIYYLTVTYTIGSVPANRSALAVPGKASTSTDPVRLRLNWKEAKAVTVAETDPEKEDAKTALDKAIKAAQAKLADGKTYTDASKAAVEKALTDAQAALDKDTATMQAATAALNKAVTSLEEKAVDQVETVPIKVFKANEDKESMSSKAVIPEAKVQKVAEGWQVDVSFQPMKVMGLTGHLEKAYVYDKLEDMKAKKAKDLRKGVEVIDRYTEKDKDYPKTIRFISKDKPKVIGLCVVVDMMRAMGGDGEADLRLIFDWPEEKPAVDQDKEAAKAALDKAIKAAQDKLTDGKTYTDASKSVLDKALTEAKAALDKDTADMQTATAALNKAVADLKEKPVVDKDKEAAKAALTKAIDQAKAKLADGKTYTDASKSVLDKALTEAKAALDKDTAAMQAATAALNKAVADLKEKPVVDKDKEAAKAALTKAIDQAKAKLADGKTYTDDSRAAVQAALAKAQTALNRDTVEMKEAIEALNRAVAKLQRVTKSEPEEKEFTVKAFIRHASKDAYSMANKAFYPQVEVLEKDGEVSYTLYFKSLSVMGQQGRITAVTVDGQEAEQVTGRDSEYSIGYRFTRNRLKEDEIKLSFNVDMMAGMTQDAILVLDWSGSTLKPKKGAGDAGLQAEEGKNFADKELKALLDKAEKLMKEDKYSAKDLAALKRALKDGKEAKDEATAKRAKKALIEAMDALKKDQVQQEEAPEQAGNKAFSLTQPTAGYISGYPNGTFQPASSVSRAEAAAMLAKFVVVNKPVKASVKDLPADRWYSESMKTLISAGLLSGYEDGTVRPDRTMTRAEMIAMIVRMKSLASQPATYTDLSVGHWAYQMIGSAQAAGIVSGYPDGSFKPDQEVSRAEMVAMINRAFAYEGSGGDRTFTDLAPDHWAYQDIQKAARA</sequence>
<dbReference type="CDD" id="cd06920">
    <property type="entry name" value="NEAT"/>
    <property type="match status" value="1"/>
</dbReference>
<feature type="signal peptide" evidence="8">
    <location>
        <begin position="1"/>
        <end position="25"/>
    </location>
</feature>
<reference evidence="12 13" key="1">
    <citation type="submission" date="2016-10" db="EMBL/GenBank/DDBJ databases">
        <authorList>
            <person name="de Groot N.N."/>
        </authorList>
    </citation>
    <scope>NUCLEOTIDE SEQUENCE [LARGE SCALE GENOMIC DNA]</scope>
    <source>
        <strain evidence="12 13">DSM 20475</strain>
    </source>
</reference>
<dbReference type="GO" id="GO:0005509">
    <property type="term" value="F:calcium ion binding"/>
    <property type="evidence" value="ECO:0007669"/>
    <property type="project" value="InterPro"/>
</dbReference>
<feature type="region of interest" description="Disordered" evidence="7">
    <location>
        <begin position="505"/>
        <end position="530"/>
    </location>
</feature>
<dbReference type="PROSITE" id="PS51450">
    <property type="entry name" value="LRR"/>
    <property type="match status" value="3"/>
</dbReference>
<dbReference type="InterPro" id="IPR032675">
    <property type="entry name" value="LRR_dom_sf"/>
</dbReference>
<evidence type="ECO:0000256" key="4">
    <source>
        <dbReference type="ARBA" id="ARBA00022737"/>
    </source>
</evidence>
<name>A0A1G6UI69_PEPNI</name>
<keyword evidence="13" id="KW-1185">Reference proteome</keyword>
<dbReference type="Gene3D" id="3.80.10.10">
    <property type="entry name" value="Ribonuclease Inhibitor"/>
    <property type="match status" value="2"/>
</dbReference>
<dbReference type="Pfam" id="PF00395">
    <property type="entry name" value="SLH"/>
    <property type="match status" value="3"/>
</dbReference>
<evidence type="ECO:0000256" key="2">
    <source>
        <dbReference type="ARBA" id="ARBA00022614"/>
    </source>
</evidence>
<dbReference type="RefSeq" id="WP_091791318.1">
    <property type="nucleotide sequence ID" value="NZ_FNAF01000003.1"/>
</dbReference>
<dbReference type="EMBL" id="FNAF01000003">
    <property type="protein sequence ID" value="SDD40235.1"/>
    <property type="molecule type" value="Genomic_DNA"/>
</dbReference>
<evidence type="ECO:0000313" key="12">
    <source>
        <dbReference type="EMBL" id="SDD40235.1"/>
    </source>
</evidence>
<dbReference type="Proteomes" id="UP000198995">
    <property type="component" value="Unassembled WGS sequence"/>
</dbReference>
<dbReference type="Gene3D" id="1.20.1270.90">
    <property type="entry name" value="AF1782-like"/>
    <property type="match status" value="4"/>
</dbReference>
<dbReference type="InterPro" id="IPR050467">
    <property type="entry name" value="LRFN"/>
</dbReference>
<gene>
    <name evidence="12" type="ORF">SAMN04489866_10346</name>
</gene>
<evidence type="ECO:0000256" key="3">
    <source>
        <dbReference type="ARBA" id="ARBA00022729"/>
    </source>
</evidence>
<keyword evidence="5" id="KW-0325">Glycoprotein</keyword>
<evidence type="ECO:0000259" key="9">
    <source>
        <dbReference type="PROSITE" id="PS50222"/>
    </source>
</evidence>
<dbReference type="InterPro" id="IPR001119">
    <property type="entry name" value="SLH_dom"/>
</dbReference>
<dbReference type="SMART" id="SM00369">
    <property type="entry name" value="LRR_TYP"/>
    <property type="match status" value="8"/>
</dbReference>
<feature type="coiled-coil region" evidence="6">
    <location>
        <begin position="2150"/>
        <end position="2221"/>
    </location>
</feature>
<evidence type="ECO:0000256" key="7">
    <source>
        <dbReference type="SAM" id="MobiDB-lite"/>
    </source>
</evidence>
<evidence type="ECO:0000259" key="11">
    <source>
        <dbReference type="PROSITE" id="PS51272"/>
    </source>
</evidence>
<feature type="domain" description="SLH" evidence="11">
    <location>
        <begin position="2331"/>
        <end position="2394"/>
    </location>
</feature>
<dbReference type="PROSITE" id="PS51272">
    <property type="entry name" value="SLH"/>
    <property type="match status" value="3"/>
</dbReference>
<feature type="domain" description="SLH" evidence="11">
    <location>
        <begin position="2273"/>
        <end position="2330"/>
    </location>
</feature>
<proteinExistence type="predicted"/>
<dbReference type="PROSITE" id="PS50978">
    <property type="entry name" value="NEAT"/>
    <property type="match status" value="1"/>
</dbReference>
<dbReference type="InterPro" id="IPR018247">
    <property type="entry name" value="EF_Hand_1_Ca_BS"/>
</dbReference>
<dbReference type="InterPro" id="IPR037250">
    <property type="entry name" value="NEAT_dom_sf"/>
</dbReference>
<dbReference type="GO" id="GO:0009274">
    <property type="term" value="C:peptidoglycan-based cell wall"/>
    <property type="evidence" value="ECO:0007669"/>
    <property type="project" value="UniProtKB-ARBA"/>
</dbReference>
<dbReference type="Pfam" id="PF13855">
    <property type="entry name" value="LRR_8"/>
    <property type="match status" value="2"/>
</dbReference>
<keyword evidence="2" id="KW-0433">Leucine-rich repeat</keyword>
<dbReference type="SMART" id="SM00725">
    <property type="entry name" value="NEAT"/>
    <property type="match status" value="1"/>
</dbReference>
<dbReference type="InterPro" id="IPR025875">
    <property type="entry name" value="Leu-rich_rpt_4"/>
</dbReference>
<dbReference type="PROSITE" id="PS00018">
    <property type="entry name" value="EF_HAND_1"/>
    <property type="match status" value="1"/>
</dbReference>
<dbReference type="Pfam" id="PF05031">
    <property type="entry name" value="NEAT"/>
    <property type="match status" value="1"/>
</dbReference>
<comment type="subcellular location">
    <subcellularLocation>
        <location evidence="1">Cell envelope</location>
    </subcellularLocation>
</comment>
<dbReference type="SUPFAM" id="SSF158911">
    <property type="entry name" value="NEAT domain-like"/>
    <property type="match status" value="1"/>
</dbReference>
<dbReference type="PROSITE" id="PS50222">
    <property type="entry name" value="EF_HAND_2"/>
    <property type="match status" value="1"/>
</dbReference>